<evidence type="ECO:0000256" key="3">
    <source>
        <dbReference type="ARBA" id="ARBA00022989"/>
    </source>
</evidence>
<feature type="transmembrane region" description="Helical" evidence="5">
    <location>
        <begin position="259"/>
        <end position="277"/>
    </location>
</feature>
<feature type="transmembrane region" description="Helical" evidence="5">
    <location>
        <begin position="79"/>
        <end position="103"/>
    </location>
</feature>
<evidence type="ECO:0000313" key="7">
    <source>
        <dbReference type="Proteomes" id="UP000214365"/>
    </source>
</evidence>
<dbReference type="GO" id="GO:0016020">
    <property type="term" value="C:membrane"/>
    <property type="evidence" value="ECO:0007669"/>
    <property type="project" value="UniProtKB-SubCell"/>
</dbReference>
<comment type="subcellular location">
    <subcellularLocation>
        <location evidence="1">Membrane</location>
        <topology evidence="1">Multi-pass membrane protein</topology>
    </subcellularLocation>
</comment>
<dbReference type="EMBL" id="LFMY01000001">
    <property type="protein sequence ID" value="OKL64584.1"/>
    <property type="molecule type" value="Genomic_DNA"/>
</dbReference>
<feature type="transmembrane region" description="Helical" evidence="5">
    <location>
        <begin position="14"/>
        <end position="36"/>
    </location>
</feature>
<gene>
    <name evidence="6" type="ORF">UA08_00586</name>
</gene>
<accession>A0A225B1K0</accession>
<dbReference type="STRING" id="1441469.A0A225B1K0"/>
<protein>
    <recommendedName>
        <fullName evidence="8">RTA1 like protein</fullName>
    </recommendedName>
</protein>
<evidence type="ECO:0000256" key="1">
    <source>
        <dbReference type="ARBA" id="ARBA00004141"/>
    </source>
</evidence>
<reference evidence="6 7" key="1">
    <citation type="submission" date="2015-06" db="EMBL/GenBank/DDBJ databases">
        <title>Talaromyces atroroseus IBT 11181 draft genome.</title>
        <authorList>
            <person name="Rasmussen K.B."/>
            <person name="Rasmussen S."/>
            <person name="Petersen B."/>
            <person name="Sicheritz-Ponten T."/>
            <person name="Mortensen U.H."/>
            <person name="Thrane U."/>
        </authorList>
    </citation>
    <scope>NUCLEOTIDE SEQUENCE [LARGE SCALE GENOMIC DNA]</scope>
    <source>
        <strain evidence="6 7">IBT 11181</strain>
    </source>
</reference>
<evidence type="ECO:0000256" key="5">
    <source>
        <dbReference type="SAM" id="Phobius"/>
    </source>
</evidence>
<keyword evidence="7" id="KW-1185">Reference proteome</keyword>
<dbReference type="Proteomes" id="UP000214365">
    <property type="component" value="Unassembled WGS sequence"/>
</dbReference>
<dbReference type="InterPro" id="IPR007568">
    <property type="entry name" value="RTA1"/>
</dbReference>
<evidence type="ECO:0000256" key="4">
    <source>
        <dbReference type="ARBA" id="ARBA00023136"/>
    </source>
</evidence>
<keyword evidence="2 5" id="KW-0812">Transmembrane</keyword>
<dbReference type="GeneID" id="31000341"/>
<organism evidence="6 7">
    <name type="scientific">Talaromyces atroroseus</name>
    <dbReference type="NCBI Taxonomy" id="1441469"/>
    <lineage>
        <taxon>Eukaryota</taxon>
        <taxon>Fungi</taxon>
        <taxon>Dikarya</taxon>
        <taxon>Ascomycota</taxon>
        <taxon>Pezizomycotina</taxon>
        <taxon>Eurotiomycetes</taxon>
        <taxon>Eurotiomycetidae</taxon>
        <taxon>Eurotiales</taxon>
        <taxon>Trichocomaceae</taxon>
        <taxon>Talaromyces</taxon>
        <taxon>Talaromyces sect. Trachyspermi</taxon>
    </lineage>
</organism>
<feature type="transmembrane region" description="Helical" evidence="5">
    <location>
        <begin position="165"/>
        <end position="186"/>
    </location>
</feature>
<sequence>MQQSLSYYDYNPSLAAAAIFTVLYAILFLLTTALWLKHRAWVCTIMVVAAAMEMVGYLSRTLSTLNVDNRTLYVLQVSLTVLAPVLIAGFCYILFGRIIFLVVPRELRTLRLIWVPPRFVTPIFVFFDIVALLLQLSGAVIISSIQATDPDFQEKIHHGKTLAEAGVGVQLAAFGLFSVIAVRFNFTSKRFEKSTHEQFPEDDNDRSLQMDTVPKLKDWPAILRVVNIVSGLILIRTIYRMIQFSQVPSGYLSENEWCQYIFDALVILPSFILFIWWHPAKYLPYLGFRLPKHAR</sequence>
<name>A0A225B1K0_TALAT</name>
<feature type="transmembrane region" description="Helical" evidence="5">
    <location>
        <begin position="123"/>
        <end position="145"/>
    </location>
</feature>
<evidence type="ECO:0008006" key="8">
    <source>
        <dbReference type="Google" id="ProtNLM"/>
    </source>
</evidence>
<keyword evidence="3 5" id="KW-1133">Transmembrane helix</keyword>
<feature type="transmembrane region" description="Helical" evidence="5">
    <location>
        <begin position="221"/>
        <end position="239"/>
    </location>
</feature>
<dbReference type="OrthoDB" id="3358017at2759"/>
<dbReference type="RefSeq" id="XP_020124705.1">
    <property type="nucleotide sequence ID" value="XM_020260408.1"/>
</dbReference>
<dbReference type="AlphaFoldDB" id="A0A225B1K0"/>
<keyword evidence="4 5" id="KW-0472">Membrane</keyword>
<dbReference type="PANTHER" id="PTHR31465">
    <property type="entry name" value="PROTEIN RTA1-RELATED"/>
    <property type="match status" value="1"/>
</dbReference>
<dbReference type="PANTHER" id="PTHR31465:SF28">
    <property type="entry name" value="DOMAIN PROTEIN, PUTATIVE-RELATED"/>
    <property type="match status" value="1"/>
</dbReference>
<evidence type="ECO:0000256" key="2">
    <source>
        <dbReference type="ARBA" id="ARBA00022692"/>
    </source>
</evidence>
<evidence type="ECO:0000313" key="6">
    <source>
        <dbReference type="EMBL" id="OKL64584.1"/>
    </source>
</evidence>
<feature type="transmembrane region" description="Helical" evidence="5">
    <location>
        <begin position="41"/>
        <end position="59"/>
    </location>
</feature>
<dbReference type="Pfam" id="PF04479">
    <property type="entry name" value="RTA1"/>
    <property type="match status" value="1"/>
</dbReference>
<proteinExistence type="predicted"/>
<comment type="caution">
    <text evidence="6">The sequence shown here is derived from an EMBL/GenBank/DDBJ whole genome shotgun (WGS) entry which is preliminary data.</text>
</comment>